<dbReference type="GO" id="GO:0004135">
    <property type="term" value="F:amylo-alpha-1,6-glucosidase activity"/>
    <property type="evidence" value="ECO:0007669"/>
    <property type="project" value="InterPro"/>
</dbReference>
<gene>
    <name evidence="3" type="ORF">IAA53_09030</name>
</gene>
<dbReference type="SUPFAM" id="SSF48208">
    <property type="entry name" value="Six-hairpin glycosidases"/>
    <property type="match status" value="1"/>
</dbReference>
<dbReference type="InterPro" id="IPR012341">
    <property type="entry name" value="6hp_glycosidase-like_sf"/>
</dbReference>
<dbReference type="Pfam" id="PF06202">
    <property type="entry name" value="GDE_C"/>
    <property type="match status" value="1"/>
</dbReference>
<evidence type="ECO:0000313" key="3">
    <source>
        <dbReference type="EMBL" id="HIR51397.1"/>
    </source>
</evidence>
<dbReference type="InterPro" id="IPR032790">
    <property type="entry name" value="GDE_C"/>
</dbReference>
<dbReference type="GO" id="GO:0004134">
    <property type="term" value="F:4-alpha-glucanotransferase activity"/>
    <property type="evidence" value="ECO:0007669"/>
    <property type="project" value="InterPro"/>
</dbReference>
<name>A0A9D1IXS2_9FIRM</name>
<comment type="caution">
    <text evidence="3">The sequence shown here is derived from an EMBL/GenBank/DDBJ whole genome shotgun (WGS) entry which is preliminary data.</text>
</comment>
<feature type="domain" description="Glycogen debranching enzyme C-terminal" evidence="1">
    <location>
        <begin position="280"/>
        <end position="644"/>
    </location>
</feature>
<evidence type="ECO:0000259" key="2">
    <source>
        <dbReference type="Pfam" id="PF12439"/>
    </source>
</evidence>
<proteinExistence type="predicted"/>
<dbReference type="GO" id="GO:0005980">
    <property type="term" value="P:glycogen catabolic process"/>
    <property type="evidence" value="ECO:0007669"/>
    <property type="project" value="InterPro"/>
</dbReference>
<dbReference type="InterPro" id="IPR008928">
    <property type="entry name" value="6-hairpin_glycosidase_sf"/>
</dbReference>
<dbReference type="Gene3D" id="1.50.10.10">
    <property type="match status" value="1"/>
</dbReference>
<evidence type="ECO:0000313" key="4">
    <source>
        <dbReference type="Proteomes" id="UP000824239"/>
    </source>
</evidence>
<dbReference type="InterPro" id="IPR024742">
    <property type="entry name" value="Glycogen_debranch_N"/>
</dbReference>
<reference evidence="3" key="2">
    <citation type="journal article" date="2021" name="PeerJ">
        <title>Extensive microbial diversity within the chicken gut microbiome revealed by metagenomics and culture.</title>
        <authorList>
            <person name="Gilroy R."/>
            <person name="Ravi A."/>
            <person name="Getino M."/>
            <person name="Pursley I."/>
            <person name="Horton D.L."/>
            <person name="Alikhan N.F."/>
            <person name="Baker D."/>
            <person name="Gharbi K."/>
            <person name="Hall N."/>
            <person name="Watson M."/>
            <person name="Adriaenssens E.M."/>
            <person name="Foster-Nyarko E."/>
            <person name="Jarju S."/>
            <person name="Secka A."/>
            <person name="Antonio M."/>
            <person name="Oren A."/>
            <person name="Chaudhuri R.R."/>
            <person name="La Ragione R."/>
            <person name="Hildebrand F."/>
            <person name="Pallen M.J."/>
        </authorList>
    </citation>
    <scope>NUCLEOTIDE SEQUENCE</scope>
    <source>
        <strain evidence="3">ChiBcec15-4380</strain>
    </source>
</reference>
<reference evidence="3" key="1">
    <citation type="submission" date="2020-10" db="EMBL/GenBank/DDBJ databases">
        <authorList>
            <person name="Gilroy R."/>
        </authorList>
    </citation>
    <scope>NUCLEOTIDE SEQUENCE</scope>
    <source>
        <strain evidence="3">ChiBcec15-4380</strain>
    </source>
</reference>
<protein>
    <submittedName>
        <fullName evidence="3">Glycogen debranching enzyme family protein</fullName>
    </submittedName>
</protein>
<feature type="domain" description="Glycogen debranching enzyme bacterial and archaeal type N-terminal" evidence="2">
    <location>
        <begin position="21"/>
        <end position="232"/>
    </location>
</feature>
<dbReference type="EMBL" id="DVHE01000068">
    <property type="protein sequence ID" value="HIR51397.1"/>
    <property type="molecule type" value="Genomic_DNA"/>
</dbReference>
<dbReference type="AlphaFoldDB" id="A0A9D1IXS2"/>
<dbReference type="PANTHER" id="PTHR10569:SF2">
    <property type="entry name" value="GLYCOGEN DEBRANCHING ENZYME"/>
    <property type="match status" value="1"/>
</dbReference>
<dbReference type="Proteomes" id="UP000824239">
    <property type="component" value="Unassembled WGS sequence"/>
</dbReference>
<dbReference type="Pfam" id="PF12439">
    <property type="entry name" value="GDE_N"/>
    <property type="match status" value="1"/>
</dbReference>
<dbReference type="InterPro" id="IPR010401">
    <property type="entry name" value="AGL/Gdb1"/>
</dbReference>
<organism evidence="3 4">
    <name type="scientific">Candidatus Avoscillospira avicola</name>
    <dbReference type="NCBI Taxonomy" id="2840706"/>
    <lineage>
        <taxon>Bacteria</taxon>
        <taxon>Bacillati</taxon>
        <taxon>Bacillota</taxon>
        <taxon>Clostridia</taxon>
        <taxon>Eubacteriales</taxon>
        <taxon>Oscillospiraceae</taxon>
        <taxon>Oscillospiraceae incertae sedis</taxon>
        <taxon>Candidatus Avoscillospira</taxon>
    </lineage>
</organism>
<accession>A0A9D1IXS2</accession>
<sequence length="653" mass="73276">MKYMFGKYDWATLARGEAYCYLMTNGLGGFSSQTIVGSCCRNDQAVLMACTHAPNCRYNVVHRLRETVKVGAREYSLSSQDFQRHGLAERGYEALAAFSFVDYPQWSYCLPGVTVEKTLVLEEGRNTVAVTYRLTNRSGETVTLSVEPQMQFVPKGERVTPRQQFAFREMPGGAAVESNGLTLYLKTNGQCRGHETTYCDTLYYTKDVEDGKMALGRTAANHTVTFTVEAGGQGTLELVMGLEPDLSPAAEVRRKTEAFRAEIRTKAGFEEALPAHLSLAAMQFISHRVSTGKKTILAGFPFFEDWGRDTMLALPGCCLSTGQYETARSILETFAAYCRRGLMPNLFPEGTEQPWYNTADAALLFILTVYAYEQRTDDNAFVRQVYPVMEEIVRWYQAGTDYHIHMEVDGLIAAGDGDEQVTWMDVRVEGHLPTPRHGKPVEINAYWYNALRMMEQWARAGLGTGAEAYGALADRVRQSFCEKFWNPALGCLRDVLSGTEADDQIRCNQIWAVSQPFSLLPPEQEAMVVETVYRHLYTPYGLRTLSPEDREFRPFYGGAQLDRDLAYHQGTIWPFPLGAYYLAYLKVHGYSAEARAQVHQDLALLEPALREGCIGQLPEIYDGENPVASKGCFAQAWSVGELLRVFDALRMAE</sequence>
<dbReference type="PANTHER" id="PTHR10569">
    <property type="entry name" value="GLYCOGEN DEBRANCHING ENZYME"/>
    <property type="match status" value="1"/>
</dbReference>
<evidence type="ECO:0000259" key="1">
    <source>
        <dbReference type="Pfam" id="PF06202"/>
    </source>
</evidence>